<evidence type="ECO:0000313" key="3">
    <source>
        <dbReference type="EMBL" id="MBA8930521.1"/>
    </source>
</evidence>
<organism evidence="3 4">
    <name type="scientific">Kutzneria viridogrisea</name>
    <dbReference type="NCBI Taxonomy" id="47990"/>
    <lineage>
        <taxon>Bacteria</taxon>
        <taxon>Bacillati</taxon>
        <taxon>Actinomycetota</taxon>
        <taxon>Actinomycetes</taxon>
        <taxon>Pseudonocardiales</taxon>
        <taxon>Pseudonocardiaceae</taxon>
        <taxon>Kutzneria</taxon>
    </lineage>
</organism>
<name>A0ABR6BUB4_9PSEU</name>
<dbReference type="Gene3D" id="3.90.1010.20">
    <property type="match status" value="1"/>
</dbReference>
<evidence type="ECO:0000313" key="4">
    <source>
        <dbReference type="Proteomes" id="UP000517916"/>
    </source>
</evidence>
<reference evidence="3 4" key="1">
    <citation type="submission" date="2020-08" db="EMBL/GenBank/DDBJ databases">
        <title>Genomic Encyclopedia of Archaeal and Bacterial Type Strains, Phase II (KMG-II): from individual species to whole genera.</title>
        <authorList>
            <person name="Goeker M."/>
        </authorList>
    </citation>
    <scope>NUCLEOTIDE SEQUENCE [LARGE SCALE GENOMIC DNA]</scope>
    <source>
        <strain evidence="3 4">DSM 43850</strain>
    </source>
</reference>
<evidence type="ECO:0000256" key="1">
    <source>
        <dbReference type="SAM" id="MobiDB-lite"/>
    </source>
</evidence>
<evidence type="ECO:0000259" key="2">
    <source>
        <dbReference type="SMART" id="SM00900"/>
    </source>
</evidence>
<dbReference type="Proteomes" id="UP000517916">
    <property type="component" value="Unassembled WGS sequence"/>
</dbReference>
<feature type="region of interest" description="Disordered" evidence="1">
    <location>
        <begin position="28"/>
        <end position="73"/>
    </location>
</feature>
<protein>
    <submittedName>
        <fullName evidence="3">Uncharacterized protein with FMN-binding domain</fullName>
    </submittedName>
</protein>
<keyword evidence="4" id="KW-1185">Reference proteome</keyword>
<accession>A0ABR6BUB4</accession>
<dbReference type="SMART" id="SM00900">
    <property type="entry name" value="FMN_bind"/>
    <property type="match status" value="1"/>
</dbReference>
<feature type="compositionally biased region" description="Low complexity" evidence="1">
    <location>
        <begin position="39"/>
        <end position="62"/>
    </location>
</feature>
<sequence length="158" mass="16086">MRRIALVFAATVSVVVLLFSYRTSTHPDALAATGPRTRVSAGTAAPSPSSTPATPGSAPSATGGAGVSGRYDGGAVQTRYGPVQVRITLSGGRITNAQALQVPSGSGRDIEINDMAVPVLVQETLQAQSAQIDTVSGATYTSEGYIESLQSAIDAAHR</sequence>
<dbReference type="Pfam" id="PF04205">
    <property type="entry name" value="FMN_bind"/>
    <property type="match status" value="1"/>
</dbReference>
<proteinExistence type="predicted"/>
<feature type="domain" description="FMN-binding" evidence="2">
    <location>
        <begin position="79"/>
        <end position="156"/>
    </location>
</feature>
<comment type="caution">
    <text evidence="3">The sequence shown here is derived from an EMBL/GenBank/DDBJ whole genome shotgun (WGS) entry which is preliminary data.</text>
</comment>
<gene>
    <name evidence="3" type="ORF">BC739_007768</name>
</gene>
<dbReference type="InterPro" id="IPR007329">
    <property type="entry name" value="FMN-bd"/>
</dbReference>
<dbReference type="EMBL" id="JACJID010000007">
    <property type="protein sequence ID" value="MBA8930521.1"/>
    <property type="molecule type" value="Genomic_DNA"/>
</dbReference>
<dbReference type="RefSeq" id="WP_025357613.1">
    <property type="nucleotide sequence ID" value="NZ_BAAABQ010000008.1"/>
</dbReference>